<gene>
    <name evidence="1" type="ORF">DY000_02021817</name>
</gene>
<dbReference type="EMBL" id="QGKV02000299">
    <property type="protein sequence ID" value="KAF3596459.1"/>
    <property type="molecule type" value="Genomic_DNA"/>
</dbReference>
<name>A0ABQ7EHJ4_BRACR</name>
<accession>A0ABQ7EHJ4</accession>
<reference evidence="1 2" key="1">
    <citation type="journal article" date="2020" name="BMC Genomics">
        <title>Intraspecific diversification of the crop wild relative Brassica cretica Lam. using demographic model selection.</title>
        <authorList>
            <person name="Kioukis A."/>
            <person name="Michalopoulou V.A."/>
            <person name="Briers L."/>
            <person name="Pirintsos S."/>
            <person name="Studholme D.J."/>
            <person name="Pavlidis P."/>
            <person name="Sarris P.F."/>
        </authorList>
    </citation>
    <scope>NUCLEOTIDE SEQUENCE [LARGE SCALE GENOMIC DNA]</scope>
    <source>
        <strain evidence="2">cv. PFS-1207/04</strain>
    </source>
</reference>
<keyword evidence="2" id="KW-1185">Reference proteome</keyword>
<evidence type="ECO:0000313" key="2">
    <source>
        <dbReference type="Proteomes" id="UP000266723"/>
    </source>
</evidence>
<proteinExistence type="predicted"/>
<dbReference type="Proteomes" id="UP000266723">
    <property type="component" value="Unassembled WGS sequence"/>
</dbReference>
<organism evidence="1 2">
    <name type="scientific">Brassica cretica</name>
    <name type="common">Mustard</name>
    <dbReference type="NCBI Taxonomy" id="69181"/>
    <lineage>
        <taxon>Eukaryota</taxon>
        <taxon>Viridiplantae</taxon>
        <taxon>Streptophyta</taxon>
        <taxon>Embryophyta</taxon>
        <taxon>Tracheophyta</taxon>
        <taxon>Spermatophyta</taxon>
        <taxon>Magnoliopsida</taxon>
        <taxon>eudicotyledons</taxon>
        <taxon>Gunneridae</taxon>
        <taxon>Pentapetalae</taxon>
        <taxon>rosids</taxon>
        <taxon>malvids</taxon>
        <taxon>Brassicales</taxon>
        <taxon>Brassicaceae</taxon>
        <taxon>Brassiceae</taxon>
        <taxon>Brassica</taxon>
    </lineage>
</organism>
<sequence>MEGFSLSEVFLFPGEGRLKQDTFGSTTGRPEIGTWWQALDSVCVKGSMRCCSTCNLYMQEDMWSTRWISEARAVAMHATWLCGPTCGGRGVSFHGAKPCIQKGRWHGVILHETEICS</sequence>
<comment type="caution">
    <text evidence="1">The sequence shown here is derived from an EMBL/GenBank/DDBJ whole genome shotgun (WGS) entry which is preliminary data.</text>
</comment>
<evidence type="ECO:0000313" key="1">
    <source>
        <dbReference type="EMBL" id="KAF3596459.1"/>
    </source>
</evidence>
<protein>
    <submittedName>
        <fullName evidence="1">Uncharacterized protein</fullName>
    </submittedName>
</protein>